<proteinExistence type="predicted"/>
<dbReference type="EMBL" id="JPDN02000008">
    <property type="protein sequence ID" value="PON27925.1"/>
    <property type="molecule type" value="Genomic_DNA"/>
</dbReference>
<dbReference type="Proteomes" id="UP000054821">
    <property type="component" value="Unassembled WGS sequence"/>
</dbReference>
<reference evidence="1 2" key="1">
    <citation type="journal article" date="2016" name="Genome Announc.">
        <title>Draft Whole-Genome Sequence of Trichoderma gamsii T6085, a Promising Biocontrol Agent of Fusarium Head Blight on Wheat.</title>
        <authorList>
            <person name="Baroncelli R."/>
            <person name="Zapparata A."/>
            <person name="Piaggeschi G."/>
            <person name="Sarrocco S."/>
            <person name="Vannacci G."/>
        </authorList>
    </citation>
    <scope>NUCLEOTIDE SEQUENCE [LARGE SCALE GENOMIC DNA]</scope>
    <source>
        <strain evidence="1 2">T6085</strain>
    </source>
</reference>
<name>A0A2P4ZUG3_9HYPO</name>
<sequence>MIRHHFRVFFQDGYIMIPDPLPPRTLKTNSGQDILKHPIFIVRCFFLIGSSLDTIKVRGRPGGTSTKHRMFLQVLRILSCGGCVGKTAATKQLTRRSKHRM</sequence>
<evidence type="ECO:0000313" key="1">
    <source>
        <dbReference type="EMBL" id="PON27925.1"/>
    </source>
</evidence>
<dbReference type="GeneID" id="36347437"/>
<protein>
    <submittedName>
        <fullName evidence="1">Uncharacterized protein</fullName>
    </submittedName>
</protein>
<dbReference type="RefSeq" id="XP_024406101.1">
    <property type="nucleotide sequence ID" value="XM_024549123.1"/>
</dbReference>
<organism evidence="1 2">
    <name type="scientific">Trichoderma gamsii</name>
    <dbReference type="NCBI Taxonomy" id="398673"/>
    <lineage>
        <taxon>Eukaryota</taxon>
        <taxon>Fungi</taxon>
        <taxon>Dikarya</taxon>
        <taxon>Ascomycota</taxon>
        <taxon>Pezizomycotina</taxon>
        <taxon>Sordariomycetes</taxon>
        <taxon>Hypocreomycetidae</taxon>
        <taxon>Hypocreales</taxon>
        <taxon>Hypocreaceae</taxon>
        <taxon>Trichoderma</taxon>
    </lineage>
</organism>
<accession>A0A2P4ZUG3</accession>
<gene>
    <name evidence="1" type="ORF">TGAM01_v203062</name>
</gene>
<evidence type="ECO:0000313" key="2">
    <source>
        <dbReference type="Proteomes" id="UP000054821"/>
    </source>
</evidence>
<keyword evidence="2" id="KW-1185">Reference proteome</keyword>
<comment type="caution">
    <text evidence="1">The sequence shown here is derived from an EMBL/GenBank/DDBJ whole genome shotgun (WGS) entry which is preliminary data.</text>
</comment>
<dbReference type="AlphaFoldDB" id="A0A2P4ZUG3"/>